<accession>B0CUI6</accession>
<dbReference type="RefSeq" id="XP_001874657.1">
    <property type="nucleotide sequence ID" value="XM_001874622.1"/>
</dbReference>
<evidence type="ECO:0000313" key="2">
    <source>
        <dbReference type="EMBL" id="EDR14098.1"/>
    </source>
</evidence>
<dbReference type="GeneID" id="6071009"/>
<dbReference type="AlphaFoldDB" id="B0CUI6"/>
<name>B0CUI6_LACBS</name>
<feature type="region of interest" description="Disordered" evidence="1">
    <location>
        <begin position="231"/>
        <end position="262"/>
    </location>
</feature>
<protein>
    <submittedName>
        <fullName evidence="2">Predicted protein</fullName>
    </submittedName>
</protein>
<dbReference type="InParanoid" id="B0CUI6"/>
<gene>
    <name evidence="2" type="ORF">LACBIDRAFT_321888</name>
</gene>
<sequence>MALPRASSTTTGDQPSELVKEISGIPEGYPATDLVKYLLKNIALDISKFRRHIQSSFAIVRRSRNVYDALQPLMSSVQTAQTSDWRGFDKYTAAIGPLEELLLGLTITPGDDPPGNLPPETDIASCITFIERWATDRGAIVSTLKKFGSDHLKTLSEHPRGNLGVAIEEALRIDDVAALNALCSYIKKQALMDHYMSPRQGQALSKHKSAGRFGRQGAGCLNTNQADCNWQPSDEERMGRAPNRGQYMGGNEEVYSMTASPQ</sequence>
<evidence type="ECO:0000256" key="1">
    <source>
        <dbReference type="SAM" id="MobiDB-lite"/>
    </source>
</evidence>
<dbReference type="Proteomes" id="UP000001194">
    <property type="component" value="Unassembled WGS sequence"/>
</dbReference>
<dbReference type="KEGG" id="lbc:LACBIDRAFT_321888"/>
<dbReference type="OrthoDB" id="2953592at2759"/>
<organism evidence="3">
    <name type="scientific">Laccaria bicolor (strain S238N-H82 / ATCC MYA-4686)</name>
    <name type="common">Bicoloured deceiver</name>
    <name type="synonym">Laccaria laccata var. bicolor</name>
    <dbReference type="NCBI Taxonomy" id="486041"/>
    <lineage>
        <taxon>Eukaryota</taxon>
        <taxon>Fungi</taxon>
        <taxon>Dikarya</taxon>
        <taxon>Basidiomycota</taxon>
        <taxon>Agaricomycotina</taxon>
        <taxon>Agaricomycetes</taxon>
        <taxon>Agaricomycetidae</taxon>
        <taxon>Agaricales</taxon>
        <taxon>Agaricineae</taxon>
        <taxon>Hydnangiaceae</taxon>
        <taxon>Laccaria</taxon>
    </lineage>
</organism>
<keyword evidence="3" id="KW-1185">Reference proteome</keyword>
<reference evidence="2 3" key="1">
    <citation type="journal article" date="2008" name="Nature">
        <title>The genome of Laccaria bicolor provides insights into mycorrhizal symbiosis.</title>
        <authorList>
            <person name="Martin F."/>
            <person name="Aerts A."/>
            <person name="Ahren D."/>
            <person name="Brun A."/>
            <person name="Danchin E.G.J."/>
            <person name="Duchaussoy F."/>
            <person name="Gibon J."/>
            <person name="Kohler A."/>
            <person name="Lindquist E."/>
            <person name="Pereda V."/>
            <person name="Salamov A."/>
            <person name="Shapiro H.J."/>
            <person name="Wuyts J."/>
            <person name="Blaudez D."/>
            <person name="Buee M."/>
            <person name="Brokstein P."/>
            <person name="Canbaeck B."/>
            <person name="Cohen D."/>
            <person name="Courty P.E."/>
            <person name="Coutinho P.M."/>
            <person name="Delaruelle C."/>
            <person name="Detter J.C."/>
            <person name="Deveau A."/>
            <person name="DiFazio S."/>
            <person name="Duplessis S."/>
            <person name="Fraissinet-Tachet L."/>
            <person name="Lucic E."/>
            <person name="Frey-Klett P."/>
            <person name="Fourrey C."/>
            <person name="Feussner I."/>
            <person name="Gay G."/>
            <person name="Grimwood J."/>
            <person name="Hoegger P.J."/>
            <person name="Jain P."/>
            <person name="Kilaru S."/>
            <person name="Labbe J."/>
            <person name="Lin Y.C."/>
            <person name="Legue V."/>
            <person name="Le Tacon F."/>
            <person name="Marmeisse R."/>
            <person name="Melayah D."/>
            <person name="Montanini B."/>
            <person name="Muratet M."/>
            <person name="Nehls U."/>
            <person name="Niculita-Hirzel H."/>
            <person name="Oudot-Le Secq M.P."/>
            <person name="Peter M."/>
            <person name="Quesneville H."/>
            <person name="Rajashekar B."/>
            <person name="Reich M."/>
            <person name="Rouhier N."/>
            <person name="Schmutz J."/>
            <person name="Yin T."/>
            <person name="Chalot M."/>
            <person name="Henrissat B."/>
            <person name="Kuees U."/>
            <person name="Lucas S."/>
            <person name="Van de Peer Y."/>
            <person name="Podila G.K."/>
            <person name="Polle A."/>
            <person name="Pukkila P.J."/>
            <person name="Richardson P.M."/>
            <person name="Rouze P."/>
            <person name="Sanders I.R."/>
            <person name="Stajich J.E."/>
            <person name="Tunlid A."/>
            <person name="Tuskan G."/>
            <person name="Grigoriev I.V."/>
        </authorList>
    </citation>
    <scope>NUCLEOTIDE SEQUENCE [LARGE SCALE GENOMIC DNA]</scope>
    <source>
        <strain evidence="3">S238N-H82 / ATCC MYA-4686</strain>
    </source>
</reference>
<proteinExistence type="predicted"/>
<evidence type="ECO:0000313" key="3">
    <source>
        <dbReference type="Proteomes" id="UP000001194"/>
    </source>
</evidence>
<dbReference type="EMBL" id="DS547092">
    <property type="protein sequence ID" value="EDR14098.1"/>
    <property type="molecule type" value="Genomic_DNA"/>
</dbReference>
<dbReference type="HOGENOM" id="CLU_1061971_0_0_1"/>